<evidence type="ECO:0000313" key="4">
    <source>
        <dbReference type="EMBL" id="MFC4362252.1"/>
    </source>
</evidence>
<feature type="signal peptide" evidence="3">
    <location>
        <begin position="1"/>
        <end position="33"/>
    </location>
</feature>
<proteinExistence type="predicted"/>
<evidence type="ECO:0000256" key="2">
    <source>
        <dbReference type="ARBA" id="ARBA00022801"/>
    </source>
</evidence>
<keyword evidence="2" id="KW-0378">Hydrolase</keyword>
<protein>
    <recommendedName>
        <fullName evidence="6">Plasmid partitioning protein</fullName>
    </recommendedName>
</protein>
<dbReference type="InterPro" id="IPR050955">
    <property type="entry name" value="Plant_Biomass_Hydrol_Est"/>
</dbReference>
<dbReference type="Gene3D" id="3.40.50.1820">
    <property type="entry name" value="alpha/beta hydrolase"/>
    <property type="match status" value="1"/>
</dbReference>
<evidence type="ECO:0008006" key="6">
    <source>
        <dbReference type="Google" id="ProtNLM"/>
    </source>
</evidence>
<evidence type="ECO:0000313" key="5">
    <source>
        <dbReference type="Proteomes" id="UP001595840"/>
    </source>
</evidence>
<organism evidence="4 5">
    <name type="scientific">Simiduia curdlanivorans</name>
    <dbReference type="NCBI Taxonomy" id="1492769"/>
    <lineage>
        <taxon>Bacteria</taxon>
        <taxon>Pseudomonadati</taxon>
        <taxon>Pseudomonadota</taxon>
        <taxon>Gammaproteobacteria</taxon>
        <taxon>Cellvibrionales</taxon>
        <taxon>Cellvibrionaceae</taxon>
        <taxon>Simiduia</taxon>
    </lineage>
</organism>
<dbReference type="RefSeq" id="WP_290265525.1">
    <property type="nucleotide sequence ID" value="NZ_JAUFQG010000006.1"/>
</dbReference>
<keyword evidence="1 3" id="KW-0732">Signal</keyword>
<feature type="chain" id="PRO_5045062491" description="Plasmid partitioning protein" evidence="3">
    <location>
        <begin position="34"/>
        <end position="287"/>
    </location>
</feature>
<reference evidence="5" key="1">
    <citation type="journal article" date="2019" name="Int. J. Syst. Evol. Microbiol.">
        <title>The Global Catalogue of Microorganisms (GCM) 10K type strain sequencing project: providing services to taxonomists for standard genome sequencing and annotation.</title>
        <authorList>
            <consortium name="The Broad Institute Genomics Platform"/>
            <consortium name="The Broad Institute Genome Sequencing Center for Infectious Disease"/>
            <person name="Wu L."/>
            <person name="Ma J."/>
        </authorList>
    </citation>
    <scope>NUCLEOTIDE SEQUENCE [LARGE SCALE GENOMIC DNA]</scope>
    <source>
        <strain evidence="5">CECT 8570</strain>
    </source>
</reference>
<evidence type="ECO:0000256" key="3">
    <source>
        <dbReference type="SAM" id="SignalP"/>
    </source>
</evidence>
<evidence type="ECO:0000256" key="1">
    <source>
        <dbReference type="ARBA" id="ARBA00022729"/>
    </source>
</evidence>
<dbReference type="Proteomes" id="UP001595840">
    <property type="component" value="Unassembled WGS sequence"/>
</dbReference>
<dbReference type="EMBL" id="JBHSCX010000005">
    <property type="protein sequence ID" value="MFC4362252.1"/>
    <property type="molecule type" value="Genomic_DNA"/>
</dbReference>
<sequence length="287" mass="31628">MKIIMLKLERLSTYHLPALLALLFLLAFQQANAASRCTERNYILLPDKISCTSRVTQVASSSITQRDVVWELPLGTPPAGGWPVAIVYQGSLFPVEFSRNSAAPFGGYYELKTIKKLLDSGYAVLAPRAPAELAWLTNSAGPLTNYEITTDYTFLTNVFNKIDQGVFGPLNGNRKYATGISSGGYNTSRMAESFPGQFKALVVHSGSWATCLGPVCVVPGSLPADHPPTKFIHGFLDTIVPWWTMDGYYDKLLYEGVETERLTLATGGHEWFPQSPSAVVDWFNRHP</sequence>
<dbReference type="SUPFAM" id="SSF53474">
    <property type="entry name" value="alpha/beta-Hydrolases"/>
    <property type="match status" value="1"/>
</dbReference>
<comment type="caution">
    <text evidence="4">The sequence shown here is derived from an EMBL/GenBank/DDBJ whole genome shotgun (WGS) entry which is preliminary data.</text>
</comment>
<dbReference type="InterPro" id="IPR029058">
    <property type="entry name" value="AB_hydrolase_fold"/>
</dbReference>
<dbReference type="PANTHER" id="PTHR43037">
    <property type="entry name" value="UNNAMED PRODUCT-RELATED"/>
    <property type="match status" value="1"/>
</dbReference>
<keyword evidence="5" id="KW-1185">Reference proteome</keyword>
<gene>
    <name evidence="4" type="ORF">ACFOX3_08060</name>
</gene>
<name>A0ABV8V565_9GAMM</name>
<dbReference type="PANTHER" id="PTHR43037:SF5">
    <property type="entry name" value="FERULOYL ESTERASE"/>
    <property type="match status" value="1"/>
</dbReference>
<accession>A0ABV8V565</accession>